<dbReference type="SUPFAM" id="SSF69322">
    <property type="entry name" value="Tricorn protease domain 2"/>
    <property type="match status" value="1"/>
</dbReference>
<dbReference type="InterPro" id="IPR001375">
    <property type="entry name" value="Peptidase_S9_cat"/>
</dbReference>
<gene>
    <name evidence="7" type="ORF">Q5Y73_07115</name>
</gene>
<dbReference type="InterPro" id="IPR029058">
    <property type="entry name" value="AB_hydrolase_fold"/>
</dbReference>
<evidence type="ECO:0000256" key="5">
    <source>
        <dbReference type="ARBA" id="ARBA00045885"/>
    </source>
</evidence>
<dbReference type="InterPro" id="IPR011042">
    <property type="entry name" value="6-blade_b-propeller_TolB-like"/>
</dbReference>
<proteinExistence type="predicted"/>
<evidence type="ECO:0000256" key="1">
    <source>
        <dbReference type="ARBA" id="ARBA00022801"/>
    </source>
</evidence>
<dbReference type="EMBL" id="JAVAMP010000002">
    <property type="protein sequence ID" value="MDP5273869.1"/>
    <property type="molecule type" value="Genomic_DNA"/>
</dbReference>
<dbReference type="Pfam" id="PF00326">
    <property type="entry name" value="Peptidase_S9"/>
    <property type="match status" value="1"/>
</dbReference>
<evidence type="ECO:0000313" key="7">
    <source>
        <dbReference type="EMBL" id="MDP5273869.1"/>
    </source>
</evidence>
<comment type="caution">
    <text evidence="7">The sequence shown here is derived from an EMBL/GenBank/DDBJ whole genome shotgun (WGS) entry which is preliminary data.</text>
</comment>
<evidence type="ECO:0000256" key="3">
    <source>
        <dbReference type="ARBA" id="ARBA00032284"/>
    </source>
</evidence>
<feature type="domain" description="Peptidase S9 prolyl oligopeptidase catalytic" evidence="6">
    <location>
        <begin position="388"/>
        <end position="595"/>
    </location>
</feature>
<organism evidence="7 8">
    <name type="scientific">Chengkuizengella axinellae</name>
    <dbReference type="NCBI Taxonomy" id="3064388"/>
    <lineage>
        <taxon>Bacteria</taxon>
        <taxon>Bacillati</taxon>
        <taxon>Bacillota</taxon>
        <taxon>Bacilli</taxon>
        <taxon>Bacillales</taxon>
        <taxon>Paenibacillaceae</taxon>
        <taxon>Chengkuizengella</taxon>
    </lineage>
</organism>
<sequence>MIPFKEPDVEQFFRTFGIQQFKVSPDESQCIFSTNISGKFNLWAMDLPNMYPYPLTFIDQTCHGISYDKQDRFIIASFDQDGDENPQIYALPTAGGDLKPIRLQEGKQHVQFLLSNNGSKLFYTSNKDNPQFLNTYVYDLQSEEEAMLHQGKKAATYLIDKSPEEQSFAFLEFTTNTNSRVFIKMDEEVIHITSPEEKDHTYTDLLFASEDEIYFTSNIGSEFHHLSRFDLKTRKITKELEVEGEEFITLKLDNNHSCLYIVSKKGVVDLLYQFDLSSKELTQIEVPVSIIKQLEVAESGNVYIMGQTATKPMNIYKVDHNQAEWSCLTNLSVPGVSEQMMSEPEVFRYPSFDGLDIEALFFKAREEVDNGHVILWPHGGPQEAERKSFRALFQFLTYYGYSIVTPNFRGSTGYGFSFTKRVEQDWGGGSRLDNIEALENLIKNNKADRDKIFIMGGSFGGYMSLLLHGRHPEYFKAVVDIFGPSNLFTFIDSVPEHWRLGMYELIGHPEKDKEKLIEDSPDTYIETMTKPMLIIQGANDPRVVMAESDYIVESLQNKGREVEYIVFEDEGHGFSKKENEMKTYRAILDFFNQHL</sequence>
<dbReference type="GO" id="GO:0016787">
    <property type="term" value="F:hydrolase activity"/>
    <property type="evidence" value="ECO:0007669"/>
    <property type="project" value="UniProtKB-KW"/>
</dbReference>
<accession>A0ABT9IYI8</accession>
<dbReference type="PROSITE" id="PS00708">
    <property type="entry name" value="PRO_ENDOPEP_SER"/>
    <property type="match status" value="1"/>
</dbReference>
<name>A0ABT9IYI8_9BACL</name>
<dbReference type="PANTHER" id="PTHR42776:SF27">
    <property type="entry name" value="DIPEPTIDYL PEPTIDASE FAMILY MEMBER 6"/>
    <property type="match status" value="1"/>
</dbReference>
<keyword evidence="2" id="KW-0007">Acetylation</keyword>
<dbReference type="RefSeq" id="WP_305991167.1">
    <property type="nucleotide sequence ID" value="NZ_JAVAMP010000002.1"/>
</dbReference>
<evidence type="ECO:0000313" key="8">
    <source>
        <dbReference type="Proteomes" id="UP001231941"/>
    </source>
</evidence>
<dbReference type="Proteomes" id="UP001231941">
    <property type="component" value="Unassembled WGS sequence"/>
</dbReference>
<dbReference type="Gene3D" id="3.40.50.1820">
    <property type="entry name" value="alpha/beta hydrolase"/>
    <property type="match status" value="1"/>
</dbReference>
<dbReference type="PANTHER" id="PTHR42776">
    <property type="entry name" value="SERINE PEPTIDASE S9 FAMILY MEMBER"/>
    <property type="match status" value="1"/>
</dbReference>
<dbReference type="SUPFAM" id="SSF53474">
    <property type="entry name" value="alpha/beta-Hydrolases"/>
    <property type="match status" value="1"/>
</dbReference>
<dbReference type="Gene3D" id="2.120.10.30">
    <property type="entry name" value="TolB, C-terminal domain"/>
    <property type="match status" value="1"/>
</dbReference>
<comment type="function">
    <text evidence="5">This enzyme catalyzes the hydrolysis of the N-terminal peptide bond of an N-acetylated peptide to generate an N-acetylated amino acid and a peptide with a free N-terminus. It preferentially cleaves off Ac-Ala, Ac-Met and Ac-Ser. Also, involved in the degradation of oxidized and glycated proteins.</text>
</comment>
<evidence type="ECO:0000259" key="6">
    <source>
        <dbReference type="Pfam" id="PF00326"/>
    </source>
</evidence>
<keyword evidence="1 7" id="KW-0378">Hydrolase</keyword>
<evidence type="ECO:0000256" key="4">
    <source>
        <dbReference type="ARBA" id="ARBA00032596"/>
    </source>
</evidence>
<protein>
    <recommendedName>
        <fullName evidence="4">Acyl-peptide hydrolase</fullName>
    </recommendedName>
    <alternativeName>
        <fullName evidence="3">Acylaminoacyl-peptidase</fullName>
    </alternativeName>
</protein>
<dbReference type="InterPro" id="IPR002471">
    <property type="entry name" value="Pept_S9_AS"/>
</dbReference>
<keyword evidence="8" id="KW-1185">Reference proteome</keyword>
<reference evidence="7 8" key="1">
    <citation type="submission" date="2023-08" db="EMBL/GenBank/DDBJ databases">
        <authorList>
            <person name="Park J.-S."/>
        </authorList>
    </citation>
    <scope>NUCLEOTIDE SEQUENCE [LARGE SCALE GENOMIC DNA]</scope>
    <source>
        <strain evidence="7 8">2205SS18-9</strain>
    </source>
</reference>
<evidence type="ECO:0000256" key="2">
    <source>
        <dbReference type="ARBA" id="ARBA00022990"/>
    </source>
</evidence>